<keyword evidence="2" id="KW-1185">Reference proteome</keyword>
<dbReference type="AlphaFoldDB" id="A0A392PNN2"/>
<feature type="non-terminal residue" evidence="1">
    <location>
        <position position="1"/>
    </location>
</feature>
<sequence length="148" mass="16310">IIGHSVKNCKYRTPKANASSTTVNKSKVRAIVNTSNVEKSFEGSVPNIAATCSKIVVEIDPLVDDIIRSKEAMTYMFVGDVLNHDKEIHFIYVEAVHVRVQDTSSSSGMTSPIVGDVMNLANEVFCEELHEEEEVVADSIPLENQDRS</sequence>
<protein>
    <submittedName>
        <fullName evidence="1">Uncharacterized protein</fullName>
    </submittedName>
</protein>
<comment type="caution">
    <text evidence="1">The sequence shown here is derived from an EMBL/GenBank/DDBJ whole genome shotgun (WGS) entry which is preliminary data.</text>
</comment>
<organism evidence="1 2">
    <name type="scientific">Trifolium medium</name>
    <dbReference type="NCBI Taxonomy" id="97028"/>
    <lineage>
        <taxon>Eukaryota</taxon>
        <taxon>Viridiplantae</taxon>
        <taxon>Streptophyta</taxon>
        <taxon>Embryophyta</taxon>
        <taxon>Tracheophyta</taxon>
        <taxon>Spermatophyta</taxon>
        <taxon>Magnoliopsida</taxon>
        <taxon>eudicotyledons</taxon>
        <taxon>Gunneridae</taxon>
        <taxon>Pentapetalae</taxon>
        <taxon>rosids</taxon>
        <taxon>fabids</taxon>
        <taxon>Fabales</taxon>
        <taxon>Fabaceae</taxon>
        <taxon>Papilionoideae</taxon>
        <taxon>50 kb inversion clade</taxon>
        <taxon>NPAAA clade</taxon>
        <taxon>Hologalegina</taxon>
        <taxon>IRL clade</taxon>
        <taxon>Trifolieae</taxon>
        <taxon>Trifolium</taxon>
    </lineage>
</organism>
<evidence type="ECO:0000313" key="1">
    <source>
        <dbReference type="EMBL" id="MCI13099.1"/>
    </source>
</evidence>
<evidence type="ECO:0000313" key="2">
    <source>
        <dbReference type="Proteomes" id="UP000265520"/>
    </source>
</evidence>
<dbReference type="Proteomes" id="UP000265520">
    <property type="component" value="Unassembled WGS sequence"/>
</dbReference>
<reference evidence="1 2" key="1">
    <citation type="journal article" date="2018" name="Front. Plant Sci.">
        <title>Red Clover (Trifolium pratense) and Zigzag Clover (T. medium) - A Picture of Genomic Similarities and Differences.</title>
        <authorList>
            <person name="Dluhosova J."/>
            <person name="Istvanek J."/>
            <person name="Nedelnik J."/>
            <person name="Repkova J."/>
        </authorList>
    </citation>
    <scope>NUCLEOTIDE SEQUENCE [LARGE SCALE GENOMIC DNA]</scope>
    <source>
        <strain evidence="2">cv. 10/8</strain>
        <tissue evidence="1">Leaf</tissue>
    </source>
</reference>
<proteinExistence type="predicted"/>
<feature type="non-terminal residue" evidence="1">
    <location>
        <position position="148"/>
    </location>
</feature>
<dbReference type="EMBL" id="LXQA010086882">
    <property type="protein sequence ID" value="MCI13099.1"/>
    <property type="molecule type" value="Genomic_DNA"/>
</dbReference>
<accession>A0A392PNN2</accession>
<name>A0A392PNN2_9FABA</name>